<feature type="domain" description="SET" evidence="1">
    <location>
        <begin position="1"/>
        <end position="114"/>
    </location>
</feature>
<dbReference type="PROSITE" id="PS50280">
    <property type="entry name" value="SET"/>
    <property type="match status" value="1"/>
</dbReference>
<dbReference type="Pfam" id="PF00856">
    <property type="entry name" value="SET"/>
    <property type="match status" value="1"/>
</dbReference>
<dbReference type="Gene3D" id="2.170.270.10">
    <property type="entry name" value="SET domain"/>
    <property type="match status" value="1"/>
</dbReference>
<organism evidence="2 4">
    <name type="scientific">Phytophthora infestans</name>
    <name type="common">Potato late blight agent</name>
    <name type="synonym">Botrytis infestans</name>
    <dbReference type="NCBI Taxonomy" id="4787"/>
    <lineage>
        <taxon>Eukaryota</taxon>
        <taxon>Sar</taxon>
        <taxon>Stramenopiles</taxon>
        <taxon>Oomycota</taxon>
        <taxon>Peronosporomycetes</taxon>
        <taxon>Peronosporales</taxon>
        <taxon>Peronosporaceae</taxon>
        <taxon>Phytophthora</taxon>
    </lineage>
</organism>
<reference evidence="2" key="1">
    <citation type="submission" date="2020-04" db="EMBL/GenBank/DDBJ databases">
        <title>Hybrid Assembly of Korean Phytophthora infestans isolates.</title>
        <authorList>
            <person name="Prokchorchik M."/>
            <person name="Lee Y."/>
            <person name="Seo J."/>
            <person name="Cho J.-H."/>
            <person name="Park Y.-E."/>
            <person name="Jang D.-C."/>
            <person name="Im J.-S."/>
            <person name="Choi J.-G."/>
            <person name="Park H.-J."/>
            <person name="Lee G.-B."/>
            <person name="Lee Y.-G."/>
            <person name="Hong S.-Y."/>
            <person name="Cho K."/>
            <person name="Sohn K.H."/>
        </authorList>
    </citation>
    <scope>NUCLEOTIDE SEQUENCE</scope>
    <source>
        <strain evidence="2">KR_1_A1</strain>
        <strain evidence="3">KR_2_A2</strain>
    </source>
</reference>
<evidence type="ECO:0000313" key="4">
    <source>
        <dbReference type="Proteomes" id="UP000602510"/>
    </source>
</evidence>
<dbReference type="SUPFAM" id="SSF82199">
    <property type="entry name" value="SET domain"/>
    <property type="match status" value="1"/>
</dbReference>
<comment type="caution">
    <text evidence="2">The sequence shown here is derived from an EMBL/GenBank/DDBJ whole genome shotgun (WGS) entry which is preliminary data.</text>
</comment>
<evidence type="ECO:0000313" key="2">
    <source>
        <dbReference type="EMBL" id="KAF4046926.1"/>
    </source>
</evidence>
<dbReference type="InterPro" id="IPR001214">
    <property type="entry name" value="SET_dom"/>
</dbReference>
<dbReference type="Proteomes" id="UP000602510">
    <property type="component" value="Unassembled WGS sequence"/>
</dbReference>
<protein>
    <submittedName>
        <fullName evidence="2">SET domain-containing protein</fullName>
    </submittedName>
</protein>
<dbReference type="Proteomes" id="UP000704712">
    <property type="component" value="Unassembled WGS sequence"/>
</dbReference>
<keyword evidence="4" id="KW-1185">Reference proteome</keyword>
<dbReference type="CDD" id="cd08161">
    <property type="entry name" value="SET"/>
    <property type="match status" value="1"/>
</dbReference>
<sequence length="150" mass="17046">MKIARELGLRVKDEGICLCMARRIRENCVVCPYIGKLRVTDPLERYTVKLKTKDKRNRNVFLAAKAVGNMGRFIIHSYIANCRNEELNGGDGPEIAIVASHTIDPGEEIKANYGPNQNFYHTFGFSQCVDKDRHDPLVKEEVHSRLRSGK</sequence>
<dbReference type="AlphaFoldDB" id="A0A833X2N9"/>
<name>A0A833X2N9_PHYIN</name>
<gene>
    <name evidence="2" type="ORF">GN244_ATG00653</name>
    <name evidence="3" type="ORF">GN958_ATG23262</name>
</gene>
<dbReference type="EMBL" id="WSZM01000010">
    <property type="protein sequence ID" value="KAF4046926.1"/>
    <property type="molecule type" value="Genomic_DNA"/>
</dbReference>
<dbReference type="InterPro" id="IPR046341">
    <property type="entry name" value="SET_dom_sf"/>
</dbReference>
<dbReference type="SMART" id="SM00317">
    <property type="entry name" value="SET"/>
    <property type="match status" value="1"/>
</dbReference>
<evidence type="ECO:0000313" key="3">
    <source>
        <dbReference type="EMBL" id="KAF4127533.1"/>
    </source>
</evidence>
<proteinExistence type="predicted"/>
<dbReference type="EMBL" id="JAACNO010003255">
    <property type="protein sequence ID" value="KAF4127533.1"/>
    <property type="molecule type" value="Genomic_DNA"/>
</dbReference>
<evidence type="ECO:0000259" key="1">
    <source>
        <dbReference type="PROSITE" id="PS50280"/>
    </source>
</evidence>
<accession>A0A833X2N9</accession>